<evidence type="ECO:0000313" key="4">
    <source>
        <dbReference type="EMBL" id="CAH0388314.1"/>
    </source>
</evidence>
<evidence type="ECO:0000313" key="5">
    <source>
        <dbReference type="Proteomes" id="UP001152759"/>
    </source>
</evidence>
<keyword evidence="1" id="KW-0677">Repeat</keyword>
<dbReference type="GO" id="GO:0036158">
    <property type="term" value="P:outer dynein arm assembly"/>
    <property type="evidence" value="ECO:0007669"/>
    <property type="project" value="TreeGrafter"/>
</dbReference>
<dbReference type="Gene3D" id="1.25.10.10">
    <property type="entry name" value="Leucine-rich Repeat Variant"/>
    <property type="match status" value="4"/>
</dbReference>
<dbReference type="InterPro" id="IPR052623">
    <property type="entry name" value="DAAF5"/>
</dbReference>
<dbReference type="Proteomes" id="UP001152759">
    <property type="component" value="Chromosome 4"/>
</dbReference>
<dbReference type="PANTHER" id="PTHR16216">
    <property type="entry name" value="DYNEIN ASSEMBLY FACTOR 5, AXONEMAL"/>
    <property type="match status" value="1"/>
</dbReference>
<evidence type="ECO:0000259" key="2">
    <source>
        <dbReference type="Pfam" id="PF24573"/>
    </source>
</evidence>
<dbReference type="PANTHER" id="PTHR16216:SF2">
    <property type="entry name" value="DYNEIN AXONEMAL ASSEMBLY FACTOR 5"/>
    <property type="match status" value="1"/>
</dbReference>
<dbReference type="GO" id="GO:0003341">
    <property type="term" value="P:cilium movement"/>
    <property type="evidence" value="ECO:0007669"/>
    <property type="project" value="TreeGrafter"/>
</dbReference>
<evidence type="ECO:0000256" key="1">
    <source>
        <dbReference type="ARBA" id="ARBA00022737"/>
    </source>
</evidence>
<dbReference type="GO" id="GO:0045505">
    <property type="term" value="F:dynein intermediate chain binding"/>
    <property type="evidence" value="ECO:0007669"/>
    <property type="project" value="TreeGrafter"/>
</dbReference>
<dbReference type="AlphaFoldDB" id="A0A9P0ABP0"/>
<gene>
    <name evidence="4" type="ORF">BEMITA_LOCUS7232</name>
</gene>
<dbReference type="GO" id="GO:0036159">
    <property type="term" value="P:inner dynein arm assembly"/>
    <property type="evidence" value="ECO:0007669"/>
    <property type="project" value="TreeGrafter"/>
</dbReference>
<dbReference type="SUPFAM" id="SSF48371">
    <property type="entry name" value="ARM repeat"/>
    <property type="match status" value="1"/>
</dbReference>
<dbReference type="GO" id="GO:0005737">
    <property type="term" value="C:cytoplasm"/>
    <property type="evidence" value="ECO:0007669"/>
    <property type="project" value="TreeGrafter"/>
</dbReference>
<dbReference type="InterPro" id="IPR056497">
    <property type="entry name" value="HEAT_DAAF5"/>
</dbReference>
<dbReference type="Pfam" id="PF02985">
    <property type="entry name" value="HEAT"/>
    <property type="match status" value="1"/>
</dbReference>
<feature type="domain" description="Dynein axonemal assembly factor 5 HEAT-repeat" evidence="2">
    <location>
        <begin position="310"/>
        <end position="502"/>
    </location>
</feature>
<name>A0A9P0ABP0_BEMTA</name>
<dbReference type="Pfam" id="PF24573">
    <property type="entry name" value="HEAT_DAAF5"/>
    <property type="match status" value="1"/>
</dbReference>
<dbReference type="InterPro" id="IPR000357">
    <property type="entry name" value="HEAT"/>
</dbReference>
<keyword evidence="5" id="KW-1185">Reference proteome</keyword>
<feature type="domain" description="Dynein axonemal assembly factor 5 TPR repeats" evidence="3">
    <location>
        <begin position="19"/>
        <end position="301"/>
    </location>
</feature>
<evidence type="ECO:0000259" key="3">
    <source>
        <dbReference type="Pfam" id="PF25757"/>
    </source>
</evidence>
<dbReference type="KEGG" id="btab:109034407"/>
<accession>A0A9P0ABP0</accession>
<dbReference type="InterPro" id="IPR011989">
    <property type="entry name" value="ARM-like"/>
</dbReference>
<sequence>MPPSDDTTETHVNKFLNSLTDQNKFVRKSVLSEMCEMVCSSTLSADALENLSGQILKSVIRCFNDSAEVCREKSVLLAEALIKQSPVNEKYLMVIIPTLHQRLGDEKVTENSEEVRLLEINFLRLIVSKYGLHLPAYLSDIIDILCKSIIDPYPEVKIASCACASELSMVIPAHFHMQSESLISPLTQTLGHRQSKVRISAINAIGLVVKNGNNRSVEVVAGPLAERLFDQSPGVRKAVTLVVGDWLLNLRDRYSYFRFLIPLILTSLSDEIPEHQIEAAMLWDKIGQQYFQENEKELQEKLDYLPAKPDHYPQKLERPHLGCRVLVQREMSKFIPAIAKELEDWVDDVKVKSAQLLAVALLHGEHSITMHLEKILPTMYRAIIDTDTRVSENVDRAAKTMGYFVPPETYCKLVLPLLEESHHAGHLRVLASLISTSPKDSLIPLIEEVTNLLSSSNVCHSREALYQFYLLEACRSILNVCEKNCSVISRQLFVAILSVLGLAANEEIREQALELLSSLSEICGFDNVAALYKQHIECVLESLKTSVESLSIQCPQRFIFEAILIHAGPVIGNFINLILEILEMAFSVDNDPEVVLRFLMIIARILSNWEETFAEVEDKAGAIEKLLDILKCQLIWRAGLSAEALRTAAVTCVLTALSVRPFSSSLPSKITPIVLSLIEDQAYKTRLYALSSICELVDMEREAGSLTAATINKIYPEILKRLDDANDQVREKAANCISVLFQTPLPADYDMSSSKNHFEFIYKTLLIHLDDMDPKFQQIVLDVLKSVGSLEPNILAEKLSVQNFRDKKILEDLRNFITNFNSLTLNEKTSENPS</sequence>
<dbReference type="Pfam" id="PF25757">
    <property type="entry name" value="TPR_DNAAF5"/>
    <property type="match status" value="1"/>
</dbReference>
<organism evidence="4 5">
    <name type="scientific">Bemisia tabaci</name>
    <name type="common">Sweetpotato whitefly</name>
    <name type="synonym">Aleurodes tabaci</name>
    <dbReference type="NCBI Taxonomy" id="7038"/>
    <lineage>
        <taxon>Eukaryota</taxon>
        <taxon>Metazoa</taxon>
        <taxon>Ecdysozoa</taxon>
        <taxon>Arthropoda</taxon>
        <taxon>Hexapoda</taxon>
        <taxon>Insecta</taxon>
        <taxon>Pterygota</taxon>
        <taxon>Neoptera</taxon>
        <taxon>Paraneoptera</taxon>
        <taxon>Hemiptera</taxon>
        <taxon>Sternorrhyncha</taxon>
        <taxon>Aleyrodoidea</taxon>
        <taxon>Aleyrodidae</taxon>
        <taxon>Aleyrodinae</taxon>
        <taxon>Bemisia</taxon>
    </lineage>
</organism>
<reference evidence="4" key="1">
    <citation type="submission" date="2021-12" db="EMBL/GenBank/DDBJ databases">
        <authorList>
            <person name="King R."/>
        </authorList>
    </citation>
    <scope>NUCLEOTIDE SEQUENCE</scope>
</reference>
<protein>
    <submittedName>
        <fullName evidence="4">Uncharacterized protein</fullName>
    </submittedName>
</protein>
<proteinExistence type="predicted"/>
<dbReference type="EMBL" id="OU963865">
    <property type="protein sequence ID" value="CAH0388314.1"/>
    <property type="molecule type" value="Genomic_DNA"/>
</dbReference>
<dbReference type="InterPro" id="IPR057978">
    <property type="entry name" value="TPR_DAAF5"/>
</dbReference>
<dbReference type="InterPro" id="IPR016024">
    <property type="entry name" value="ARM-type_fold"/>
</dbReference>